<dbReference type="Gene3D" id="3.40.50.10420">
    <property type="entry name" value="NagB/RpiA/CoA transferase-like"/>
    <property type="match status" value="1"/>
</dbReference>
<feature type="compositionally biased region" description="Basic and acidic residues" evidence="1">
    <location>
        <begin position="270"/>
        <end position="282"/>
    </location>
</feature>
<protein>
    <recommendedName>
        <fullName evidence="4">5-formyltetrahydrofolate cyclo-ligase</fullName>
    </recommendedName>
</protein>
<dbReference type="PANTHER" id="PTHR13017">
    <property type="entry name" value="5-FORMYLTETRAHYDROFOLATE CYCLO-LIGASE-RELATED"/>
    <property type="match status" value="1"/>
</dbReference>
<dbReference type="Pfam" id="PF01812">
    <property type="entry name" value="5-FTHF_cyc-lig"/>
    <property type="match status" value="1"/>
</dbReference>
<dbReference type="OMA" id="KTVYMAV"/>
<dbReference type="InterPro" id="IPR037171">
    <property type="entry name" value="NagB/RpiA_transferase-like"/>
</dbReference>
<evidence type="ECO:0008006" key="4">
    <source>
        <dbReference type="Google" id="ProtNLM"/>
    </source>
</evidence>
<dbReference type="EMBL" id="CP069023">
    <property type="protein sequence ID" value="QRC91514.1"/>
    <property type="molecule type" value="Genomic_DNA"/>
</dbReference>
<feature type="region of interest" description="Disordered" evidence="1">
    <location>
        <begin position="268"/>
        <end position="290"/>
    </location>
</feature>
<keyword evidence="3" id="KW-1185">Reference proteome</keyword>
<evidence type="ECO:0000256" key="1">
    <source>
        <dbReference type="SAM" id="MobiDB-lite"/>
    </source>
</evidence>
<gene>
    <name evidence="2" type="ORF">JI435_010170</name>
</gene>
<dbReference type="SUPFAM" id="SSF100950">
    <property type="entry name" value="NagB/RpiA/CoA transferase-like"/>
    <property type="match status" value="1"/>
</dbReference>
<evidence type="ECO:0000313" key="3">
    <source>
        <dbReference type="Proteomes" id="UP000663193"/>
    </source>
</evidence>
<dbReference type="PANTHER" id="PTHR13017:SF0">
    <property type="entry name" value="METHENYLTETRAHYDROFOLATE SYNTHASE DOMAIN-CONTAINING PROTEIN"/>
    <property type="match status" value="1"/>
</dbReference>
<dbReference type="InterPro" id="IPR002698">
    <property type="entry name" value="FTHF_cligase"/>
</dbReference>
<reference evidence="3" key="1">
    <citation type="journal article" date="2021" name="BMC Genomics">
        <title>Chromosome-level genome assembly and manually-curated proteome of model necrotroph Parastagonospora nodorum Sn15 reveals a genome-wide trove of candidate effector homologs, and redundancy of virulence-related functions within an accessory chromosome.</title>
        <authorList>
            <person name="Bertazzoni S."/>
            <person name="Jones D.A.B."/>
            <person name="Phan H.T."/>
            <person name="Tan K.-C."/>
            <person name="Hane J.K."/>
        </authorList>
    </citation>
    <scope>NUCLEOTIDE SEQUENCE [LARGE SCALE GENOMIC DNA]</scope>
    <source>
        <strain evidence="3">SN15 / ATCC MYA-4574 / FGSC 10173)</strain>
    </source>
</reference>
<accession>A0A7U2HV63</accession>
<dbReference type="VEuPathDB" id="FungiDB:JI435_010170"/>
<dbReference type="Proteomes" id="UP000663193">
    <property type="component" value="Chromosome 1"/>
</dbReference>
<sequence length="304" mass="33836">MSVPSSTEANRKRIWACVYRELVRHAIPDSRFDFDFLSFALDFRGSAAAVDRVREQNCYKDARTVLITCDNSLEGLRHQALQDGKKVLVGTYRLRRGFVLLDPSRIDGADLRLAACLDGMEKPGLGRAVSLMQLRDEGLHIDMCVMGGLVFNQDGVVLHEGQALFEVQWALLQDIKILANTTPVIAVVHACQVVDEVSMGMEKTSPNKPGEVQCDLIITPDRTFEIEAAVKSASGIDFDNVDAEALNNIQPLQELRGIRSMEQIMAKGGFRQENRKDEEKPKAPTAEEQMGIDIIEKLMKGYKA</sequence>
<name>A0A7U2HV63_PHANO</name>
<dbReference type="InterPro" id="IPR024185">
    <property type="entry name" value="FTHF_cligase-like_sf"/>
</dbReference>
<proteinExistence type="predicted"/>
<dbReference type="OrthoDB" id="433414at2759"/>
<dbReference type="AlphaFoldDB" id="A0A7U2HV63"/>
<organism evidence="2 3">
    <name type="scientific">Phaeosphaeria nodorum (strain SN15 / ATCC MYA-4574 / FGSC 10173)</name>
    <name type="common">Glume blotch fungus</name>
    <name type="synonym">Parastagonospora nodorum</name>
    <dbReference type="NCBI Taxonomy" id="321614"/>
    <lineage>
        <taxon>Eukaryota</taxon>
        <taxon>Fungi</taxon>
        <taxon>Dikarya</taxon>
        <taxon>Ascomycota</taxon>
        <taxon>Pezizomycotina</taxon>
        <taxon>Dothideomycetes</taxon>
        <taxon>Pleosporomycetidae</taxon>
        <taxon>Pleosporales</taxon>
        <taxon>Pleosporineae</taxon>
        <taxon>Phaeosphaeriaceae</taxon>
        <taxon>Parastagonospora</taxon>
    </lineage>
</organism>
<evidence type="ECO:0000313" key="2">
    <source>
        <dbReference type="EMBL" id="QRC91514.1"/>
    </source>
</evidence>